<sequence length="153" mass="16736">GMGDIAQDVQQDRSDVRSPRHRSICLSDQQKGSLVHDLVQGPVGGSLQRTSLPLDPMAEPLHLSSMELDTPGHPKGQDGETLRDFGDPLLEVDPLVPGSQGLIDLQSTSDPCPESFSRPLKRKSSDEQEQELEASLWWLSGHGMSKRDSTIMP</sequence>
<comment type="caution">
    <text evidence="2">The sequence shown here is derived from an EMBL/GenBank/DDBJ whole genome shotgun (WGS) entry which is preliminary data.</text>
</comment>
<accession>A0A1R1PCV5</accession>
<feature type="non-terminal residue" evidence="2">
    <location>
        <position position="1"/>
    </location>
</feature>
<protein>
    <submittedName>
        <fullName evidence="2">Uncharacterized protein</fullName>
    </submittedName>
</protein>
<feature type="compositionally biased region" description="Basic and acidic residues" evidence="1">
    <location>
        <begin position="70"/>
        <end position="86"/>
    </location>
</feature>
<evidence type="ECO:0000256" key="1">
    <source>
        <dbReference type="SAM" id="MobiDB-lite"/>
    </source>
</evidence>
<dbReference type="AlphaFoldDB" id="A0A1R1PCV5"/>
<keyword evidence="3" id="KW-1185">Reference proteome</keyword>
<gene>
    <name evidence="2" type="ORF">AX774_g7804</name>
</gene>
<name>A0A1R1PCV5_ZANCU</name>
<evidence type="ECO:0000313" key="3">
    <source>
        <dbReference type="Proteomes" id="UP000188320"/>
    </source>
</evidence>
<reference evidence="3" key="1">
    <citation type="submission" date="2017-01" db="EMBL/GenBank/DDBJ databases">
        <authorList>
            <person name="Wang Y."/>
            <person name="White M."/>
            <person name="Kvist S."/>
            <person name="Moncalvo J.-M."/>
        </authorList>
    </citation>
    <scope>NUCLEOTIDE SEQUENCE [LARGE SCALE GENOMIC DNA]</scope>
    <source>
        <strain evidence="3">COL-18-3</strain>
    </source>
</reference>
<proteinExistence type="predicted"/>
<feature type="region of interest" description="Disordered" evidence="1">
    <location>
        <begin position="1"/>
        <end position="131"/>
    </location>
</feature>
<dbReference type="Proteomes" id="UP000188320">
    <property type="component" value="Unassembled WGS sequence"/>
</dbReference>
<dbReference type="EMBL" id="LSSK01001791">
    <property type="protein sequence ID" value="OMH78798.1"/>
    <property type="molecule type" value="Genomic_DNA"/>
</dbReference>
<organism evidence="2 3">
    <name type="scientific">Zancudomyces culisetae</name>
    <name type="common">Gut fungus</name>
    <name type="synonym">Smittium culisetae</name>
    <dbReference type="NCBI Taxonomy" id="1213189"/>
    <lineage>
        <taxon>Eukaryota</taxon>
        <taxon>Fungi</taxon>
        <taxon>Fungi incertae sedis</taxon>
        <taxon>Zoopagomycota</taxon>
        <taxon>Kickxellomycotina</taxon>
        <taxon>Harpellomycetes</taxon>
        <taxon>Harpellales</taxon>
        <taxon>Legeriomycetaceae</taxon>
        <taxon>Zancudomyces</taxon>
    </lineage>
</organism>
<evidence type="ECO:0000313" key="2">
    <source>
        <dbReference type="EMBL" id="OMH78798.1"/>
    </source>
</evidence>